<keyword evidence="6 7" id="KW-0472">Membrane</keyword>
<dbReference type="Gene3D" id="1.20.1250.20">
    <property type="entry name" value="MFS general substrate transporter like domains"/>
    <property type="match status" value="1"/>
</dbReference>
<keyword evidence="2" id="KW-0813">Transport</keyword>
<keyword evidence="3" id="KW-1003">Cell membrane</keyword>
<feature type="transmembrane region" description="Helical" evidence="7">
    <location>
        <begin position="12"/>
        <end position="35"/>
    </location>
</feature>
<dbReference type="PANTHER" id="PTHR43124">
    <property type="entry name" value="PURINE EFFLUX PUMP PBUE"/>
    <property type="match status" value="1"/>
</dbReference>
<comment type="subcellular location">
    <subcellularLocation>
        <location evidence="1">Cell membrane</location>
        <topology evidence="1">Multi-pass membrane protein</topology>
    </subcellularLocation>
</comment>
<evidence type="ECO:0000256" key="2">
    <source>
        <dbReference type="ARBA" id="ARBA00022448"/>
    </source>
</evidence>
<feature type="transmembrane region" description="Helical" evidence="7">
    <location>
        <begin position="366"/>
        <end position="386"/>
    </location>
</feature>
<dbReference type="SUPFAM" id="SSF103473">
    <property type="entry name" value="MFS general substrate transporter"/>
    <property type="match status" value="1"/>
</dbReference>
<dbReference type="Pfam" id="PF07690">
    <property type="entry name" value="MFS_1"/>
    <property type="match status" value="1"/>
</dbReference>
<evidence type="ECO:0000256" key="1">
    <source>
        <dbReference type="ARBA" id="ARBA00004651"/>
    </source>
</evidence>
<feature type="transmembrane region" description="Helical" evidence="7">
    <location>
        <begin position="328"/>
        <end position="354"/>
    </location>
</feature>
<evidence type="ECO:0000256" key="7">
    <source>
        <dbReference type="SAM" id="Phobius"/>
    </source>
</evidence>
<evidence type="ECO:0000313" key="10">
    <source>
        <dbReference type="Proteomes" id="UP000176244"/>
    </source>
</evidence>
<feature type="transmembrane region" description="Helical" evidence="7">
    <location>
        <begin position="73"/>
        <end position="91"/>
    </location>
</feature>
<evidence type="ECO:0000313" key="9">
    <source>
        <dbReference type="EMBL" id="OFV68936.1"/>
    </source>
</evidence>
<dbReference type="InterPro" id="IPR011701">
    <property type="entry name" value="MFS"/>
</dbReference>
<proteinExistence type="predicted"/>
<feature type="transmembrane region" description="Helical" evidence="7">
    <location>
        <begin position="41"/>
        <end position="61"/>
    </location>
</feature>
<protein>
    <submittedName>
        <fullName evidence="9">Multidrug resistance protein Stp</fullName>
    </submittedName>
</protein>
<dbReference type="GO" id="GO:0005886">
    <property type="term" value="C:plasma membrane"/>
    <property type="evidence" value="ECO:0007669"/>
    <property type="project" value="UniProtKB-SubCell"/>
</dbReference>
<dbReference type="InterPro" id="IPR036259">
    <property type="entry name" value="MFS_trans_sf"/>
</dbReference>
<dbReference type="AlphaFoldDB" id="A0A1F2PE62"/>
<comment type="caution">
    <text evidence="9">The sequence shown here is derived from an EMBL/GenBank/DDBJ whole genome shotgun (WGS) entry which is preliminary data.</text>
</comment>
<evidence type="ECO:0000259" key="8">
    <source>
        <dbReference type="PROSITE" id="PS50850"/>
    </source>
</evidence>
<feature type="transmembrane region" description="Helical" evidence="7">
    <location>
        <begin position="103"/>
        <end position="123"/>
    </location>
</feature>
<reference evidence="9 10" key="1">
    <citation type="submission" date="2015-09" db="EMBL/GenBank/DDBJ databases">
        <title>Genome sequence of Acetobacterium wieringae DSM 1911.</title>
        <authorList>
            <person name="Poehlein A."/>
            <person name="Bengelsdorf F.R."/>
            <person name="Schiel-Bengelsdorf B."/>
            <person name="Duerre P."/>
            <person name="Daniel R."/>
        </authorList>
    </citation>
    <scope>NUCLEOTIDE SEQUENCE [LARGE SCALE GENOMIC DNA]</scope>
    <source>
        <strain evidence="9 10">DSM 1911</strain>
    </source>
</reference>
<accession>A0A1F2PE62</accession>
<feature type="transmembrane region" description="Helical" evidence="7">
    <location>
        <begin position="273"/>
        <end position="289"/>
    </location>
</feature>
<dbReference type="GO" id="GO:0022857">
    <property type="term" value="F:transmembrane transporter activity"/>
    <property type="evidence" value="ECO:0007669"/>
    <property type="project" value="InterPro"/>
</dbReference>
<evidence type="ECO:0000256" key="3">
    <source>
        <dbReference type="ARBA" id="ARBA00022475"/>
    </source>
</evidence>
<feature type="domain" description="Major facilitator superfamily (MFS) profile" evidence="8">
    <location>
        <begin position="1"/>
        <end position="389"/>
    </location>
</feature>
<evidence type="ECO:0000256" key="6">
    <source>
        <dbReference type="ARBA" id="ARBA00023136"/>
    </source>
</evidence>
<dbReference type="PROSITE" id="PS50850">
    <property type="entry name" value="MFS"/>
    <property type="match status" value="1"/>
</dbReference>
<evidence type="ECO:0000256" key="5">
    <source>
        <dbReference type="ARBA" id="ARBA00022989"/>
    </source>
</evidence>
<name>A0A1F2PE62_9FIRM</name>
<feature type="transmembrane region" description="Helical" evidence="7">
    <location>
        <begin position="209"/>
        <end position="234"/>
    </location>
</feature>
<dbReference type="EMBL" id="LKEU01000050">
    <property type="protein sequence ID" value="OFV68936.1"/>
    <property type="molecule type" value="Genomic_DNA"/>
</dbReference>
<keyword evidence="5 7" id="KW-1133">Transmembrane helix</keyword>
<organism evidence="9 10">
    <name type="scientific">Acetobacterium wieringae</name>
    <dbReference type="NCBI Taxonomy" id="52694"/>
    <lineage>
        <taxon>Bacteria</taxon>
        <taxon>Bacillati</taxon>
        <taxon>Bacillota</taxon>
        <taxon>Clostridia</taxon>
        <taxon>Eubacteriales</taxon>
        <taxon>Eubacteriaceae</taxon>
        <taxon>Acetobacterium</taxon>
    </lineage>
</organism>
<keyword evidence="4 7" id="KW-0812">Transmembrane</keyword>
<dbReference type="PANTHER" id="PTHR43124:SF3">
    <property type="entry name" value="CHLORAMPHENICOL EFFLUX PUMP RV0191"/>
    <property type="match status" value="1"/>
</dbReference>
<feature type="transmembrane region" description="Helical" evidence="7">
    <location>
        <begin position="246"/>
        <end position="266"/>
    </location>
</feature>
<feature type="transmembrane region" description="Helical" evidence="7">
    <location>
        <begin position="295"/>
        <end position="316"/>
    </location>
</feature>
<dbReference type="RefSeq" id="WP_070372710.1">
    <property type="nucleotide sequence ID" value="NZ_LKEU01000050.1"/>
</dbReference>
<evidence type="ECO:0000256" key="4">
    <source>
        <dbReference type="ARBA" id="ARBA00022692"/>
    </source>
</evidence>
<dbReference type="InterPro" id="IPR020846">
    <property type="entry name" value="MFS_dom"/>
</dbReference>
<gene>
    <name evidence="9" type="primary">stp_3</name>
    <name evidence="9" type="ORF">ACWI_34720</name>
</gene>
<dbReference type="InterPro" id="IPR050189">
    <property type="entry name" value="MFS_Efflux_Transporters"/>
</dbReference>
<feature type="transmembrane region" description="Helical" evidence="7">
    <location>
        <begin position="135"/>
        <end position="155"/>
    </location>
</feature>
<dbReference type="STRING" id="52694.ACWI_34720"/>
<sequence length="398" mass="42860">MKHSFIIKLTIISMSFAMMSDSVVVPLVSQIFATYPEASAFSQNFIISGTALMMTMVSLLSGKLAQHFSKKDLLIVGFSLFAIAGIVSGLVNNIVMLSVCRGLTGVAMGLISPLALGLISELYTDIKERSGIIGVYNGMMAAFGAAMSIAAGYIAVTNWQAAFFINAIAIPVLILTIVFLPRTPPEKQVNHDSIKVDAPIREKIPALKLTAISVSAFFMNTLYCVIFYCIALYITDRNLGDSSVIGILSSLGTLGSFSIGMIFSVIYMRTKRFSPTIFFILLAASYFVLSLPVGIIPVGLACVVGGACYGMSYSYYIVEISEVMPAHAVSIGMAIITSVIGVSMFLAPYVISVYESIFNLHSISETFLYIAITLLTCGTLSLILSLRERKLLITSSLE</sequence>
<feature type="transmembrane region" description="Helical" evidence="7">
    <location>
        <begin position="161"/>
        <end position="180"/>
    </location>
</feature>
<dbReference type="Proteomes" id="UP000176244">
    <property type="component" value="Unassembled WGS sequence"/>
</dbReference>